<accession>A0AAW0QYJ2</accession>
<gene>
    <name evidence="2" type="ORF">PG999_007494</name>
</gene>
<evidence type="ECO:0000313" key="2">
    <source>
        <dbReference type="EMBL" id="KAK8115425.1"/>
    </source>
</evidence>
<dbReference type="EMBL" id="JAQQWP010000006">
    <property type="protein sequence ID" value="KAK8115425.1"/>
    <property type="molecule type" value="Genomic_DNA"/>
</dbReference>
<evidence type="ECO:0000313" key="3">
    <source>
        <dbReference type="Proteomes" id="UP001392437"/>
    </source>
</evidence>
<keyword evidence="1" id="KW-0812">Transmembrane</keyword>
<evidence type="ECO:0000256" key="1">
    <source>
        <dbReference type="SAM" id="Phobius"/>
    </source>
</evidence>
<keyword evidence="1" id="KW-1133">Transmembrane helix</keyword>
<dbReference type="AlphaFoldDB" id="A0AAW0QYJ2"/>
<proteinExistence type="predicted"/>
<keyword evidence="1" id="KW-0472">Membrane</keyword>
<comment type="caution">
    <text evidence="2">The sequence shown here is derived from an EMBL/GenBank/DDBJ whole genome shotgun (WGS) entry which is preliminary data.</text>
</comment>
<dbReference type="Proteomes" id="UP001392437">
    <property type="component" value="Unassembled WGS sequence"/>
</dbReference>
<name>A0AAW0QYJ2_9PEZI</name>
<sequence>MTTSLRTSDLHGAESRGAPLDARRYLEACGILLAVALLVMASSAMGFPISPARPIRGDPIQCGDSPPGLDLQVTARIRKLNLHAVEALGDAEADVVHWGLSDIQMRISQKAGALNVSSAMSQSLAIVDNPVELEQTQLQTWKGYSTIMRNGKRRCS</sequence>
<keyword evidence="3" id="KW-1185">Reference proteome</keyword>
<feature type="transmembrane region" description="Helical" evidence="1">
    <location>
        <begin position="25"/>
        <end position="47"/>
    </location>
</feature>
<reference evidence="2 3" key="1">
    <citation type="submission" date="2023-01" db="EMBL/GenBank/DDBJ databases">
        <title>Analysis of 21 Apiospora genomes using comparative genomics revels a genus with tremendous synthesis potential of carbohydrate active enzymes and secondary metabolites.</title>
        <authorList>
            <person name="Sorensen T."/>
        </authorList>
    </citation>
    <scope>NUCLEOTIDE SEQUENCE [LARGE SCALE GENOMIC DNA]</scope>
    <source>
        <strain evidence="2 3">CBS 117206</strain>
    </source>
</reference>
<organism evidence="2 3">
    <name type="scientific">Apiospora kogelbergensis</name>
    <dbReference type="NCBI Taxonomy" id="1337665"/>
    <lineage>
        <taxon>Eukaryota</taxon>
        <taxon>Fungi</taxon>
        <taxon>Dikarya</taxon>
        <taxon>Ascomycota</taxon>
        <taxon>Pezizomycotina</taxon>
        <taxon>Sordariomycetes</taxon>
        <taxon>Xylariomycetidae</taxon>
        <taxon>Amphisphaeriales</taxon>
        <taxon>Apiosporaceae</taxon>
        <taxon>Apiospora</taxon>
    </lineage>
</organism>
<protein>
    <submittedName>
        <fullName evidence="2">Uncharacterized protein</fullName>
    </submittedName>
</protein>